<reference evidence="6" key="1">
    <citation type="submission" date="2016-06" db="EMBL/GenBank/DDBJ databases">
        <authorList>
            <person name="Varghese N."/>
            <person name="Submissions Spin"/>
        </authorList>
    </citation>
    <scope>NUCLEOTIDE SEQUENCE [LARGE SCALE GENOMIC DNA]</scope>
    <source>
        <strain evidence="6">DSM 44983</strain>
    </source>
</reference>
<keyword evidence="5" id="KW-0238">DNA-binding</keyword>
<evidence type="ECO:0000313" key="6">
    <source>
        <dbReference type="Proteomes" id="UP000198226"/>
    </source>
</evidence>
<proteinExistence type="predicted"/>
<dbReference type="InterPro" id="IPR027417">
    <property type="entry name" value="P-loop_NTPase"/>
</dbReference>
<dbReference type="PANTHER" id="PTHR35807:SF1">
    <property type="entry name" value="TRANSCRIPTIONAL REGULATOR REDD"/>
    <property type="match status" value="1"/>
</dbReference>
<dbReference type="SUPFAM" id="SSF52540">
    <property type="entry name" value="P-loop containing nucleoside triphosphate hydrolases"/>
    <property type="match status" value="1"/>
</dbReference>
<dbReference type="SUPFAM" id="SSF48452">
    <property type="entry name" value="TPR-like"/>
    <property type="match status" value="1"/>
</dbReference>
<feature type="domain" description="Bacterial transcriptional activator" evidence="4">
    <location>
        <begin position="99"/>
        <end position="240"/>
    </location>
</feature>
<protein>
    <submittedName>
        <fullName evidence="5">DNA-binding transcriptional activator of the SARP family</fullName>
    </submittedName>
</protein>
<dbReference type="PRINTS" id="PR00364">
    <property type="entry name" value="DISEASERSIST"/>
</dbReference>
<keyword evidence="6" id="KW-1185">Reference proteome</keyword>
<accession>A0A1C5GM78</accession>
<keyword evidence="1" id="KW-0805">Transcription regulation</keyword>
<dbReference type="InterPro" id="IPR011990">
    <property type="entry name" value="TPR-like_helical_dom_sf"/>
</dbReference>
<organism evidence="5 6">
    <name type="scientific">Micromonospora rifamycinica</name>
    <dbReference type="NCBI Taxonomy" id="291594"/>
    <lineage>
        <taxon>Bacteria</taxon>
        <taxon>Bacillati</taxon>
        <taxon>Actinomycetota</taxon>
        <taxon>Actinomycetes</taxon>
        <taxon>Micromonosporales</taxon>
        <taxon>Micromonosporaceae</taxon>
        <taxon>Micromonospora</taxon>
    </lineage>
</organism>
<name>A0A1C5GM78_9ACTN</name>
<evidence type="ECO:0000256" key="3">
    <source>
        <dbReference type="SAM" id="MobiDB-lite"/>
    </source>
</evidence>
<evidence type="ECO:0000256" key="2">
    <source>
        <dbReference type="ARBA" id="ARBA00023163"/>
    </source>
</evidence>
<dbReference type="InterPro" id="IPR051677">
    <property type="entry name" value="AfsR-DnrI-RedD_regulator"/>
</dbReference>
<dbReference type="GO" id="GO:0043531">
    <property type="term" value="F:ADP binding"/>
    <property type="evidence" value="ECO:0007669"/>
    <property type="project" value="InterPro"/>
</dbReference>
<dbReference type="Gene3D" id="1.10.10.10">
    <property type="entry name" value="Winged helix-like DNA-binding domain superfamily/Winged helix DNA-binding domain"/>
    <property type="match status" value="1"/>
</dbReference>
<dbReference type="Gene3D" id="1.25.40.10">
    <property type="entry name" value="Tetratricopeptide repeat domain"/>
    <property type="match status" value="1"/>
</dbReference>
<sequence length="590" mass="64494">MPVTQFRVLGPLDCQANDTTIRINGTKQQTVLGMLLLADGKPVALSRLVDAVWDEVAPSTASKQIRNAVSDLRNLLVGTGVTISPVGDGYRLDRAGAALDLEDFTRQVELADRETDPVRKIDTLRSALSIWRGRALTGLTGALLLSQVVSVEELRLTVLEQCINLELELGRHASLIGELTATVAENPFRERFVAQLMIALCRSGARADALRVFDTTRRLLRDELGMDPETQLKDLHRRILGSDLPPAATEPEATPELPRPRHTLPGEAVRLTGREREEATVLQALRRHAEGLSVAPPAIVAIDGMAGIGKTAFALHLGRRLAAAYPDGQIFVDLGAHGIGGRWAEASSVLSMLLRTSGVPAEAIPPDLEGRCTAWRTWLLGRRVLVILDDAASTSHITPLLTGAAGCLTIVTSRRRLPSLHSTCQLSLPEFTIAAGRDLFSSVVGDNRPLAETAAVDEILRHCGRLPLAIRSAAVRLRNRTSWSVSYLAARLADDASRLAELNTENTGLTAAFDMSFYWLDPEHQRLFRLLGRIDVEDIEPDQVARMAGLSVSRVDRLLEELVDFHLLKAIGQGRYRMNELVRAYSLQLT</sequence>
<dbReference type="CDD" id="cd15831">
    <property type="entry name" value="BTAD"/>
    <property type="match status" value="1"/>
</dbReference>
<dbReference type="EMBL" id="LT607752">
    <property type="protein sequence ID" value="SCG34895.1"/>
    <property type="molecule type" value="Genomic_DNA"/>
</dbReference>
<dbReference type="Gene3D" id="3.40.50.300">
    <property type="entry name" value="P-loop containing nucleotide triphosphate hydrolases"/>
    <property type="match status" value="1"/>
</dbReference>
<dbReference type="Pfam" id="PF03704">
    <property type="entry name" value="BTAD"/>
    <property type="match status" value="1"/>
</dbReference>
<dbReference type="InterPro" id="IPR016032">
    <property type="entry name" value="Sig_transdc_resp-reg_C-effctor"/>
</dbReference>
<keyword evidence="2" id="KW-0804">Transcription</keyword>
<evidence type="ECO:0000313" key="5">
    <source>
        <dbReference type="EMBL" id="SCG34895.1"/>
    </source>
</evidence>
<feature type="region of interest" description="Disordered" evidence="3">
    <location>
        <begin position="243"/>
        <end position="264"/>
    </location>
</feature>
<evidence type="ECO:0000259" key="4">
    <source>
        <dbReference type="SMART" id="SM01043"/>
    </source>
</evidence>
<dbReference type="InterPro" id="IPR036388">
    <property type="entry name" value="WH-like_DNA-bd_sf"/>
</dbReference>
<dbReference type="SUPFAM" id="SSF46894">
    <property type="entry name" value="C-terminal effector domain of the bipartite response regulators"/>
    <property type="match status" value="1"/>
</dbReference>
<dbReference type="GO" id="GO:0006355">
    <property type="term" value="P:regulation of DNA-templated transcription"/>
    <property type="evidence" value="ECO:0007669"/>
    <property type="project" value="InterPro"/>
</dbReference>
<dbReference type="SMART" id="SM01043">
    <property type="entry name" value="BTAD"/>
    <property type="match status" value="1"/>
</dbReference>
<evidence type="ECO:0000256" key="1">
    <source>
        <dbReference type="ARBA" id="ARBA00023015"/>
    </source>
</evidence>
<feature type="compositionally biased region" description="Low complexity" evidence="3">
    <location>
        <begin position="244"/>
        <end position="256"/>
    </location>
</feature>
<dbReference type="GO" id="GO:0003677">
    <property type="term" value="F:DNA binding"/>
    <property type="evidence" value="ECO:0007669"/>
    <property type="project" value="UniProtKB-KW"/>
</dbReference>
<dbReference type="Proteomes" id="UP000198226">
    <property type="component" value="Chromosome I"/>
</dbReference>
<dbReference type="InterPro" id="IPR005158">
    <property type="entry name" value="BTAD"/>
</dbReference>
<dbReference type="AlphaFoldDB" id="A0A1C5GM78"/>
<dbReference type="PANTHER" id="PTHR35807">
    <property type="entry name" value="TRANSCRIPTIONAL REGULATOR REDD-RELATED"/>
    <property type="match status" value="1"/>
</dbReference>
<gene>
    <name evidence="5" type="ORF">GA0070623_0024</name>
</gene>